<feature type="compositionally biased region" description="Basic and acidic residues" evidence="3">
    <location>
        <begin position="1014"/>
        <end position="1035"/>
    </location>
</feature>
<feature type="compositionally biased region" description="Polar residues" evidence="3">
    <location>
        <begin position="1136"/>
        <end position="1154"/>
    </location>
</feature>
<dbReference type="FunFam" id="3.40.50.410:FF:000114">
    <property type="entry name" value="Midasin"/>
    <property type="match status" value="1"/>
</dbReference>
<dbReference type="GO" id="GO:0000027">
    <property type="term" value="P:ribosomal large subunit assembly"/>
    <property type="evidence" value="ECO:0007669"/>
    <property type="project" value="TreeGrafter"/>
</dbReference>
<feature type="compositionally biased region" description="Basic and acidic residues" evidence="3">
    <location>
        <begin position="1282"/>
        <end position="1307"/>
    </location>
</feature>
<dbReference type="Proteomes" id="UP000283530">
    <property type="component" value="Unassembled WGS sequence"/>
</dbReference>
<dbReference type="GO" id="GO:0005634">
    <property type="term" value="C:nucleus"/>
    <property type="evidence" value="ECO:0007669"/>
    <property type="project" value="TreeGrafter"/>
</dbReference>
<evidence type="ECO:0000256" key="1">
    <source>
        <dbReference type="ARBA" id="ARBA00022741"/>
    </source>
</evidence>
<feature type="compositionally biased region" description="Basic and acidic residues" evidence="3">
    <location>
        <begin position="959"/>
        <end position="985"/>
    </location>
</feature>
<feature type="compositionally biased region" description="Acidic residues" evidence="3">
    <location>
        <begin position="1063"/>
        <end position="1080"/>
    </location>
</feature>
<comment type="caution">
    <text evidence="4">The sequence shown here is derived from an EMBL/GenBank/DDBJ whole genome shotgun (WGS) entry which is preliminary data.</text>
</comment>
<dbReference type="STRING" id="337451.A0A3S3N0J3"/>
<proteinExistence type="predicted"/>
<feature type="region of interest" description="Disordered" evidence="3">
    <location>
        <begin position="832"/>
        <end position="892"/>
    </location>
</feature>
<keyword evidence="1" id="KW-0547">Nucleotide-binding</keyword>
<dbReference type="PANTHER" id="PTHR48103">
    <property type="entry name" value="MIDASIN-RELATED"/>
    <property type="match status" value="1"/>
</dbReference>
<organism evidence="4 5">
    <name type="scientific">Cinnamomum micranthum f. kanehirae</name>
    <dbReference type="NCBI Taxonomy" id="337451"/>
    <lineage>
        <taxon>Eukaryota</taxon>
        <taxon>Viridiplantae</taxon>
        <taxon>Streptophyta</taxon>
        <taxon>Embryophyta</taxon>
        <taxon>Tracheophyta</taxon>
        <taxon>Spermatophyta</taxon>
        <taxon>Magnoliopsida</taxon>
        <taxon>Magnoliidae</taxon>
        <taxon>Laurales</taxon>
        <taxon>Lauraceae</taxon>
        <taxon>Cinnamomum</taxon>
    </lineage>
</organism>
<dbReference type="InterPro" id="IPR036465">
    <property type="entry name" value="vWFA_dom_sf"/>
</dbReference>
<dbReference type="OrthoDB" id="5186at2759"/>
<dbReference type="GO" id="GO:0005524">
    <property type="term" value="F:ATP binding"/>
    <property type="evidence" value="ECO:0007669"/>
    <property type="project" value="UniProtKB-KW"/>
</dbReference>
<keyword evidence="5" id="KW-1185">Reference proteome</keyword>
<dbReference type="GO" id="GO:0030687">
    <property type="term" value="C:preribosome, large subunit precursor"/>
    <property type="evidence" value="ECO:0007669"/>
    <property type="project" value="TreeGrafter"/>
</dbReference>
<dbReference type="PANTHER" id="PTHR48103:SF2">
    <property type="entry name" value="MIDASIN"/>
    <property type="match status" value="1"/>
</dbReference>
<sequence>MYLCVAIQPGIAQVNNEDILDSFMDSYKLGIKIIKDFFPSYFGIANMMAAFSDQLQPFFALVSSWQKLELTCWPALLDGVLEQCDANAGKLWLPLYSVLHREHLGDIDHLDTIQSLKEFIQTANVGEFRKRLELLLAFHGQFSMRMHLKADPRISEHVEASRRNIEKELKEVAKLSRWELHQCYLSIENSRRIRHKILKLIQKFSDTLQQPVMFVLDQEEMRKRMKIATLLEENPVNDAHETIADTLTNVLGLAQFSGADRSLHYGGWKKKFDFALEYLYSNLDLPSVPFMNFKGVADLLRQSLSSASAHQMCHDGWTSLEDIYRVASDCNFIWKRGTKNPKKRRALADLFEILERCGLSKHKSIFFEEEFKSSPSIGWFLQPSYDVQHLLQPLKGSSPENVKSTSLSDHFHKLPHEVCDPNWEVASQYYFKNLAMMQQLQQIRLNFHKDLTLDQVNRSASFLNHLIKIQQDQRSVAYGFAEQMKRLRRDTSLLREFDKGTGTECYVSPYQIAVHKYMWQQKQLFDSLFAMASDASLLLKAVENTHLNTCNVVKSEVNNVSAFIDMFIPAFQKSKDSLDRYLLGSNGIIVTPAACTTPFVVSKQMEQLVIENFDVINDFEECFQTIYKQALLRRSVDVPFLNRFRDIIDRGRVIMEEFRSELEHEKKFSSICEDGDSSAEDSSKLYASFAEIYEGTIRQVVDAFERLSLSNKGHILPESSVHLLTGNLPSWKVSFDFCLEALQLNRIYDALGRTIIAAGKLVSTHMHSQFNLCLHIQASLKYLHALLEVLLTVGDGILSELLALHKTVGEMTYMLANMFGLLYSKGFGTPEGQVDNRDNDTTQDAHGTGMGEGDGVNDVSDQIDDEDQLLGTFDKESEGPDASNDIPSKDGKGIEMEQDFAADTFSVSEDSGDEADDGCEEDDDDTNLDSVMGEGADRKGEIVDEKLWDKDEDGNPDDTIEKFESGPSVRETDPSSREVRAKEDSATAMDDCGELNNDETDKLSDEDENPDINGDDHGNTDEMKLNKETAFEDRSGIQLDDQQFFEDESMDNGSAGPDAKEEGSDDPNDTANDMDTDDGETNPMDDLIDDANPSQVDGNVENDEQGMEGAENGDKDLGTKDNELTAPGMDPADDSILNTDSLQPVNKAGTTADSSLAFESDSRDPQYSLAPSRNFPSDHLPEMGMTLPISSKAKKSTSDQPKAQSPQDDTSSVRRTHSNPYRSIGDALEEWKERIKICADGQQENEPEASDVLEDENVDEYEFVSELEKGTSQALGPATSDQIDRNIKKNKSDADNSVREQKREDDAMKVVDEDSEIHHIGHYNASALRQKMDEKMQESGITSDVPMEEELPEVDCQPGNQSGDLIIMDNSYMNNDVLKLNNLSMIDQDLGKGKNIEEVSFNTEYDNAAAIWRRYELTTTSLSQELTEQLRLVMEPTVASKLQGDYKTGKRINMKKVIPYIASDYRKDKIWLRRTRPNKRDYQVVIAIDDSRSMSESRCGEVAIEALITVCRAMSQLEVGQLAAVSFGAQGNVRLLQGFGQPFTGEAGIKMISSLTFKQDNTIADEPMVNLLKELNGMLDSAVAYARLPTGQNPLQQLILIIADGRLHEKESLKRYVQDVLSRKRMIAFILLDSPQESIVDLMSATYPGGKLSFSSRYINSFPFPYYVVLKNIESLPRTMAGLLRQWFELMQSSGD</sequence>
<feature type="compositionally biased region" description="Polar residues" evidence="3">
    <location>
        <begin position="1198"/>
        <end position="1210"/>
    </location>
</feature>
<name>A0A3S3N0J3_9MAGN</name>
<feature type="region of interest" description="Disordered" evidence="3">
    <location>
        <begin position="1238"/>
        <end position="1257"/>
    </location>
</feature>
<dbReference type="SUPFAM" id="SSF53300">
    <property type="entry name" value="vWA-like"/>
    <property type="match status" value="1"/>
</dbReference>
<evidence type="ECO:0000313" key="5">
    <source>
        <dbReference type="Proteomes" id="UP000283530"/>
    </source>
</evidence>
<evidence type="ECO:0000313" key="4">
    <source>
        <dbReference type="EMBL" id="RWR85992.1"/>
    </source>
</evidence>
<dbReference type="GO" id="GO:0000055">
    <property type="term" value="P:ribosomal large subunit export from nucleus"/>
    <property type="evidence" value="ECO:0007669"/>
    <property type="project" value="TreeGrafter"/>
</dbReference>
<keyword evidence="2" id="KW-0067">ATP-binding</keyword>
<feature type="region of interest" description="Disordered" evidence="3">
    <location>
        <begin position="906"/>
        <end position="1227"/>
    </location>
</feature>
<feature type="compositionally biased region" description="Basic and acidic residues" evidence="3">
    <location>
        <begin position="1112"/>
        <end position="1123"/>
    </location>
</feature>
<feature type="compositionally biased region" description="Acidic residues" evidence="3">
    <location>
        <begin position="1243"/>
        <end position="1257"/>
    </location>
</feature>
<protein>
    <submittedName>
        <fullName evidence="4">von Willebrand factor</fullName>
    </submittedName>
</protein>
<gene>
    <name evidence="4" type="ORF">CKAN_01487300</name>
</gene>
<feature type="compositionally biased region" description="Acidic residues" evidence="3">
    <location>
        <begin position="991"/>
        <end position="1010"/>
    </location>
</feature>
<feature type="compositionally biased region" description="Acidic residues" evidence="3">
    <location>
        <begin position="910"/>
        <end position="927"/>
    </location>
</feature>
<accession>A0A3S3N0J3</accession>
<evidence type="ECO:0000256" key="3">
    <source>
        <dbReference type="SAM" id="MobiDB-lite"/>
    </source>
</evidence>
<reference evidence="4 5" key="1">
    <citation type="journal article" date="2019" name="Nat. Plants">
        <title>Stout camphor tree genome fills gaps in understanding of flowering plant genome evolution.</title>
        <authorList>
            <person name="Chaw S.M."/>
            <person name="Liu Y.C."/>
            <person name="Wu Y.W."/>
            <person name="Wang H.Y."/>
            <person name="Lin C.I."/>
            <person name="Wu C.S."/>
            <person name="Ke H.M."/>
            <person name="Chang L.Y."/>
            <person name="Hsu C.Y."/>
            <person name="Yang H.T."/>
            <person name="Sudianto E."/>
            <person name="Hsu M.H."/>
            <person name="Wu K.P."/>
            <person name="Wang L.N."/>
            <person name="Leebens-Mack J.H."/>
            <person name="Tsai I.J."/>
        </authorList>
    </citation>
    <scope>NUCLEOTIDE SEQUENCE [LARGE SCALE GENOMIC DNA]</scope>
    <source>
        <strain evidence="5">cv. Chaw 1501</strain>
        <tissue evidence="4">Young leaves</tissue>
    </source>
</reference>
<evidence type="ECO:0000256" key="2">
    <source>
        <dbReference type="ARBA" id="ARBA00022840"/>
    </source>
</evidence>
<feature type="compositionally biased region" description="Basic and acidic residues" evidence="3">
    <location>
        <begin position="935"/>
        <end position="949"/>
    </location>
</feature>
<dbReference type="EMBL" id="QPKB01000005">
    <property type="protein sequence ID" value="RWR85992.1"/>
    <property type="molecule type" value="Genomic_DNA"/>
</dbReference>
<feature type="region of interest" description="Disordered" evidence="3">
    <location>
        <begin position="1268"/>
        <end position="1307"/>
    </location>
</feature>